<dbReference type="CDD" id="cd00338">
    <property type="entry name" value="Ser_Recombinase"/>
    <property type="match status" value="1"/>
</dbReference>
<evidence type="ECO:0000313" key="9">
    <source>
        <dbReference type="EMBL" id="EMT50022.1"/>
    </source>
</evidence>
<keyword evidence="2" id="KW-0238">DNA-binding</keyword>
<dbReference type="GO" id="GO:0000150">
    <property type="term" value="F:DNA strand exchange activity"/>
    <property type="evidence" value="ECO:0007669"/>
    <property type="project" value="InterPro"/>
</dbReference>
<dbReference type="PANTHER" id="PTHR30461:SF23">
    <property type="entry name" value="DNA RECOMBINASE-RELATED"/>
    <property type="match status" value="1"/>
</dbReference>
<keyword evidence="3" id="KW-0233">DNA recombination</keyword>
<feature type="domain" description="Recombinase" evidence="8">
    <location>
        <begin position="159"/>
        <end position="290"/>
    </location>
</feature>
<dbReference type="PATRIC" id="fig|1300222.3.peg.5165"/>
<dbReference type="STRING" id="1300222.I532_24582"/>
<dbReference type="RefSeq" id="WP_003392941.1">
    <property type="nucleotide sequence ID" value="NZ_APBN01000023.1"/>
</dbReference>
<accession>M8D9P0</accession>
<evidence type="ECO:0000259" key="7">
    <source>
        <dbReference type="PROSITE" id="PS51736"/>
    </source>
</evidence>
<dbReference type="InterPro" id="IPR038109">
    <property type="entry name" value="DNA_bind_recomb_sf"/>
</dbReference>
<protein>
    <submittedName>
        <fullName evidence="9">Site-specific recombinase, resolvase family protein</fullName>
    </submittedName>
</protein>
<dbReference type="PROSITE" id="PS00397">
    <property type="entry name" value="RECOMBINASES_1"/>
    <property type="match status" value="1"/>
</dbReference>
<dbReference type="Pfam" id="PF07508">
    <property type="entry name" value="Recombinase"/>
    <property type="match status" value="1"/>
</dbReference>
<dbReference type="SUPFAM" id="SSF53041">
    <property type="entry name" value="Resolvase-like"/>
    <property type="match status" value="1"/>
</dbReference>
<evidence type="ECO:0000259" key="8">
    <source>
        <dbReference type="PROSITE" id="PS51737"/>
    </source>
</evidence>
<keyword evidence="6" id="KW-0175">Coiled coil</keyword>
<dbReference type="InterPro" id="IPR025827">
    <property type="entry name" value="Zn_ribbon_recom_dom"/>
</dbReference>
<dbReference type="Pfam" id="PF13408">
    <property type="entry name" value="Zn_ribbon_recom"/>
    <property type="match status" value="1"/>
</dbReference>
<proteinExistence type="predicted"/>
<evidence type="ECO:0000256" key="6">
    <source>
        <dbReference type="SAM" id="Coils"/>
    </source>
</evidence>
<feature type="coiled-coil region" evidence="6">
    <location>
        <begin position="401"/>
        <end position="455"/>
    </location>
</feature>
<dbReference type="InterPro" id="IPR006118">
    <property type="entry name" value="Recombinase_CS"/>
</dbReference>
<dbReference type="GO" id="GO:0015074">
    <property type="term" value="P:DNA integration"/>
    <property type="evidence" value="ECO:0007669"/>
    <property type="project" value="UniProtKB-KW"/>
</dbReference>
<dbReference type="Proteomes" id="UP000012081">
    <property type="component" value="Unassembled WGS sequence"/>
</dbReference>
<feature type="active site" description="O-(5'-phospho-DNA)-serine intermediate" evidence="4 5">
    <location>
        <position position="10"/>
    </location>
</feature>
<evidence type="ECO:0000256" key="1">
    <source>
        <dbReference type="ARBA" id="ARBA00022908"/>
    </source>
</evidence>
<evidence type="ECO:0000256" key="2">
    <source>
        <dbReference type="ARBA" id="ARBA00023125"/>
    </source>
</evidence>
<dbReference type="InterPro" id="IPR006119">
    <property type="entry name" value="Resolv_N"/>
</dbReference>
<dbReference type="InterPro" id="IPR036162">
    <property type="entry name" value="Resolvase-like_N_sf"/>
</dbReference>
<dbReference type="EMBL" id="APBN01000023">
    <property type="protein sequence ID" value="EMT50022.1"/>
    <property type="molecule type" value="Genomic_DNA"/>
</dbReference>
<dbReference type="InterPro" id="IPR050639">
    <property type="entry name" value="SSR_resolvase"/>
</dbReference>
<dbReference type="PROSITE" id="PS51737">
    <property type="entry name" value="RECOMBINASE_DNA_BIND"/>
    <property type="match status" value="1"/>
</dbReference>
<dbReference type="PROSITE" id="PS51736">
    <property type="entry name" value="RECOMBINASES_3"/>
    <property type="match status" value="1"/>
</dbReference>
<keyword evidence="1" id="KW-0229">DNA integration</keyword>
<dbReference type="SMART" id="SM00857">
    <property type="entry name" value="Resolvase"/>
    <property type="match status" value="1"/>
</dbReference>
<name>M8D9P0_9BACL</name>
<dbReference type="AlphaFoldDB" id="M8D9P0"/>
<evidence type="ECO:0000256" key="3">
    <source>
        <dbReference type="ARBA" id="ARBA00023172"/>
    </source>
</evidence>
<keyword evidence="10" id="KW-1185">Reference proteome</keyword>
<dbReference type="InterPro" id="IPR011109">
    <property type="entry name" value="DNA_bind_recombinase_dom"/>
</dbReference>
<dbReference type="GO" id="GO:0003677">
    <property type="term" value="F:DNA binding"/>
    <property type="evidence" value="ECO:0007669"/>
    <property type="project" value="UniProtKB-KW"/>
</dbReference>
<evidence type="ECO:0000313" key="10">
    <source>
        <dbReference type="Proteomes" id="UP000012081"/>
    </source>
</evidence>
<comment type="caution">
    <text evidence="9">The sequence shown here is derived from an EMBL/GenBank/DDBJ whole genome shotgun (WGS) entry which is preliminary data.</text>
</comment>
<organism evidence="9 10">
    <name type="scientific">Brevibacillus borstelensis AK1</name>
    <dbReference type="NCBI Taxonomy" id="1300222"/>
    <lineage>
        <taxon>Bacteria</taxon>
        <taxon>Bacillati</taxon>
        <taxon>Bacillota</taxon>
        <taxon>Bacilli</taxon>
        <taxon>Bacillales</taxon>
        <taxon>Paenibacillaceae</taxon>
        <taxon>Brevibacillus</taxon>
    </lineage>
</organism>
<feature type="domain" description="Resolvase/invertase-type recombinase catalytic" evidence="7">
    <location>
        <begin position="2"/>
        <end position="151"/>
    </location>
</feature>
<dbReference type="Pfam" id="PF00239">
    <property type="entry name" value="Resolvase"/>
    <property type="match status" value="1"/>
</dbReference>
<dbReference type="OrthoDB" id="9797501at2"/>
<reference evidence="9 10" key="1">
    <citation type="submission" date="2013-03" db="EMBL/GenBank/DDBJ databases">
        <title>Assembly of a new bacterial strain Brevibacillus borstelensis AK1.</title>
        <authorList>
            <person name="Rajan I."/>
            <person name="PoliReddy D."/>
            <person name="Sugumar T."/>
            <person name="Rathinam K."/>
            <person name="Alqarawi S."/>
            <person name="Khalil A.B."/>
            <person name="Sivakumar N."/>
        </authorList>
    </citation>
    <scope>NUCLEOTIDE SEQUENCE [LARGE SCALE GENOMIC DNA]</scope>
    <source>
        <strain evidence="9 10">AK1</strain>
    </source>
</reference>
<dbReference type="PANTHER" id="PTHR30461">
    <property type="entry name" value="DNA-INVERTASE FROM LAMBDOID PROPHAGE"/>
    <property type="match status" value="1"/>
</dbReference>
<dbReference type="Gene3D" id="3.40.50.1390">
    <property type="entry name" value="Resolvase, N-terminal catalytic domain"/>
    <property type="match status" value="1"/>
</dbReference>
<evidence type="ECO:0000256" key="4">
    <source>
        <dbReference type="PIRSR" id="PIRSR606118-50"/>
    </source>
</evidence>
<sequence length="537" mass="62046">MKVVAYVRVSSERQAEKELSIPAQLKAIQQYCQEKGWIIVGEYLEKAKSAKTDNRPEFQKMIALAKRPNRPFDAIVVHKFDRFSRKRDDHVIYKALLNKCGVKVISVTEQTEAETPQELLLEGMLEVISEFYNANLATEVKKGMTQNAKQGYNNGGTPPYGYRTEHVALGASKTKAVWVLGPREEIDIIRWIFHQYAYEGVGYKKIANMLNEKGVPTQKGGKWSASTIRAIIFNESYIGRKVWNKQDYQTKGKKWKDRSEWIVTENAHPAIITEELFNLCQKRAKERNNGGGETHKPFQTKPNSPFWLRGIFYCDQCNSRMVGHSTSTTRKYGGQKYYICGVYMRKGKDFCPYVGWRKEQIEKIVANKLRSALLRLTFDDQIEEEIQRYHRETNKHIAASITGLEMEIGFLKKRIEQMRQEIQTGGGKVYYADVITEMQAELKEKEAEYAHKKNLYQELILPETAIDSIKHDIRNLINLLNEEVPNPQPLNEYVGKFISSVIIQRETKMVQIAMHLKYGEQVLYQKMIVAEWEGSTA</sequence>
<gene>
    <name evidence="9" type="ORF">I532_24582</name>
</gene>
<dbReference type="Gene3D" id="3.90.1750.20">
    <property type="entry name" value="Putative Large Serine Recombinase, Chain B, Domain 2"/>
    <property type="match status" value="1"/>
</dbReference>
<evidence type="ECO:0000256" key="5">
    <source>
        <dbReference type="PROSITE-ProRule" id="PRU10137"/>
    </source>
</evidence>